<dbReference type="EMBL" id="CP006721">
    <property type="protein sequence ID" value="AGX42594.1"/>
    <property type="molecule type" value="Genomic_DNA"/>
</dbReference>
<evidence type="ECO:0000313" key="2">
    <source>
        <dbReference type="Proteomes" id="UP000017118"/>
    </source>
</evidence>
<dbReference type="HOGENOM" id="CLU_034181_0_0_9"/>
<dbReference type="PATRIC" id="fig|1345695.10.peg.3707"/>
<sequence length="592" mass="69391">MIKFSFINVKDISKIYKEKYSSNNFLGEETRVTTEEYVAVSYYDSIINDLISTGIITKYKYKGCLERIANEAYEVVIRDNLYNMFFTVDSFEHCNQLTVTIDYNEMYNLENNLEKLKFGLKSLLIKDWNRCIWLIDEQSEALASQLYNKIYFVENLIRELVNNVLIKVLGVDWIHMPEFHKVNKQYKLRSLDFKRTVDNFKNVDDSLISITTDTLFEIMKTIIYDQNVELNELIQKKSDIKLKLFDNDKNGSVLQILRELYNKKYNLWEDFFKNLFPSDVETIITDFIKNRNHIAHNKLVDFYASKKIEDNITRMREIIESAITKTNDIEMSKEYLETLGTIDEQERDENEFILSLKKSDTGVDIRTEKEIFEYLGDVLEKFYSIIHDKFYFSAEVLLTEFINIKVQDKEVEVFKICNNVNKEDTLCVYGKIDITEGEGETSKLLINIKCKDNIFMKAEIEYTNGEVIYDAEQSCYMPERDSMINIEVLDDLSANLIEYVENEMNTLKKEIDDSRYSILKDGGNLPVADLACWNCGCEYISIDDDVYPYGKCINCGEDNNLKECGICGELYNESEDGDDFFCGYCKQKIDED</sequence>
<organism evidence="1 2">
    <name type="scientific">Clostridium saccharobutylicum DSM 13864</name>
    <dbReference type="NCBI Taxonomy" id="1345695"/>
    <lineage>
        <taxon>Bacteria</taxon>
        <taxon>Bacillati</taxon>
        <taxon>Bacillota</taxon>
        <taxon>Clostridia</taxon>
        <taxon>Eubacteriales</taxon>
        <taxon>Clostridiaceae</taxon>
        <taxon>Clostridium</taxon>
    </lineage>
</organism>
<protein>
    <submittedName>
        <fullName evidence="1">Uncharacterized protein</fullName>
    </submittedName>
</protein>
<dbReference type="Proteomes" id="UP000017118">
    <property type="component" value="Chromosome"/>
</dbReference>
<dbReference type="GeneID" id="55474092"/>
<name>U5MP74_CLOSA</name>
<keyword evidence="2" id="KW-1185">Reference proteome</keyword>
<gene>
    <name evidence="1" type="ORF">CLSA_c15950</name>
</gene>
<dbReference type="OrthoDB" id="2678391at2"/>
<evidence type="ECO:0000313" key="1">
    <source>
        <dbReference type="EMBL" id="AGX42594.1"/>
    </source>
</evidence>
<reference evidence="1 2" key="1">
    <citation type="journal article" date="2013" name="Genome Announc.">
        <title>Complete Genome Sequence of the Solvent Producer Clostridium saccharobutylicum NCP262 (DSM 13864).</title>
        <authorList>
            <person name="Poehlein A."/>
            <person name="Hartwich K."/>
            <person name="Krabben P."/>
            <person name="Ehrenreich A."/>
            <person name="Liebl W."/>
            <person name="Durre P."/>
            <person name="Gottschalk G."/>
            <person name="Daniel R."/>
        </authorList>
    </citation>
    <scope>NUCLEOTIDE SEQUENCE [LARGE SCALE GENOMIC DNA]</scope>
    <source>
        <strain evidence="1">DSM 13864</strain>
    </source>
</reference>
<dbReference type="RefSeq" id="WP_022744983.1">
    <property type="nucleotide sequence ID" value="NC_022571.1"/>
</dbReference>
<accession>U5MP74</accession>
<dbReference type="eggNOG" id="ENOG5033BSK">
    <property type="taxonomic scope" value="Bacteria"/>
</dbReference>
<dbReference type="KEGG" id="csb:CLSA_c15950"/>
<dbReference type="AlphaFoldDB" id="U5MP74"/>
<proteinExistence type="predicted"/>